<gene>
    <name evidence="1" type="ORF">TCLT_LOCUS6866</name>
</gene>
<dbReference type="EMBL" id="UYYF01004453">
    <property type="protein sequence ID" value="VDN04266.1"/>
    <property type="molecule type" value="Genomic_DNA"/>
</dbReference>
<evidence type="ECO:0000313" key="2">
    <source>
        <dbReference type="Proteomes" id="UP000276776"/>
    </source>
</evidence>
<accession>A0A0N5D1Y4</accession>
<evidence type="ECO:0000313" key="3">
    <source>
        <dbReference type="WBParaSite" id="TCLT_0000687701-mRNA-1"/>
    </source>
</evidence>
<reference evidence="1 2" key="2">
    <citation type="submission" date="2018-11" db="EMBL/GenBank/DDBJ databases">
        <authorList>
            <consortium name="Pathogen Informatics"/>
        </authorList>
    </citation>
    <scope>NUCLEOTIDE SEQUENCE [LARGE SCALE GENOMIC DNA]</scope>
</reference>
<reference evidence="3" key="1">
    <citation type="submission" date="2017-02" db="UniProtKB">
        <authorList>
            <consortium name="WormBaseParasite"/>
        </authorList>
    </citation>
    <scope>IDENTIFICATION</scope>
</reference>
<proteinExistence type="predicted"/>
<name>A0A0N5D1Y4_THECL</name>
<dbReference type="Proteomes" id="UP000276776">
    <property type="component" value="Unassembled WGS sequence"/>
</dbReference>
<sequence length="429" mass="48229">MRVIGFAFNNVKVCRLVAAVSQPLQESCLPRDCAKLSLSQLTDRTVCQHYWSLRRKLNILIACRHHQPHTSTSSTSDINNIAAISNSYLQFSTASKSNNVVRKALLKPVLWSMRTRSYSIAPITVSNLGNHIVHVISRFINFSSTSRIESREDIELEYIASYVKLYPTAENLSFTIFQLQQTFYSFPLLNVNHVLKSKLNLSLCNPFVAVSAFRHPNKQYLEILFISRNIISDLLFYYRFLPHNSNICFNYNTSVAATTTTSNVLSTNIITSVTNLRTRLLQKPLNYQQIAKMSVQYKLNFVSQEKADADNVKIFRLCGNNILVKEVMESKDDNTKTVVISCLSPNTNADITISNGNGNLNETGKSQVTEINTQGGDTEKYELNENDASVAASVKLTLSDECIDKVDLGHISQLHNNIAELGFIICVSY</sequence>
<organism evidence="3">
    <name type="scientific">Thelazia callipaeda</name>
    <name type="common">Oriental eyeworm</name>
    <name type="synonym">Parasitic nematode</name>
    <dbReference type="NCBI Taxonomy" id="103827"/>
    <lineage>
        <taxon>Eukaryota</taxon>
        <taxon>Metazoa</taxon>
        <taxon>Ecdysozoa</taxon>
        <taxon>Nematoda</taxon>
        <taxon>Chromadorea</taxon>
        <taxon>Rhabditida</taxon>
        <taxon>Spirurina</taxon>
        <taxon>Spiruromorpha</taxon>
        <taxon>Thelazioidea</taxon>
        <taxon>Thelaziidae</taxon>
        <taxon>Thelazia</taxon>
    </lineage>
</organism>
<keyword evidence="2" id="KW-1185">Reference proteome</keyword>
<dbReference type="WBParaSite" id="TCLT_0000687701-mRNA-1">
    <property type="protein sequence ID" value="TCLT_0000687701-mRNA-1"/>
    <property type="gene ID" value="TCLT_0000687701"/>
</dbReference>
<evidence type="ECO:0000313" key="1">
    <source>
        <dbReference type="EMBL" id="VDN04266.1"/>
    </source>
</evidence>
<dbReference type="AlphaFoldDB" id="A0A0N5D1Y4"/>
<protein>
    <submittedName>
        <fullName evidence="3">L51_S25_CI-B8 domain-containing protein</fullName>
    </submittedName>
</protein>